<evidence type="ECO:0000313" key="3">
    <source>
        <dbReference type="EMBL" id="GIY19098.1"/>
    </source>
</evidence>
<reference evidence="3 4" key="1">
    <citation type="submission" date="2021-06" db="EMBL/GenBank/DDBJ databases">
        <title>Caerostris darwini draft genome.</title>
        <authorList>
            <person name="Kono N."/>
            <person name="Arakawa K."/>
        </authorList>
    </citation>
    <scope>NUCLEOTIDE SEQUENCE [LARGE SCALE GENOMIC DNA]</scope>
</reference>
<proteinExistence type="predicted"/>
<evidence type="ECO:0000256" key="1">
    <source>
        <dbReference type="SAM" id="Coils"/>
    </source>
</evidence>
<feature type="compositionally biased region" description="Basic and acidic residues" evidence="2">
    <location>
        <begin position="1"/>
        <end position="20"/>
    </location>
</feature>
<comment type="caution">
    <text evidence="3">The sequence shown here is derived from an EMBL/GenBank/DDBJ whole genome shotgun (WGS) entry which is preliminary data.</text>
</comment>
<dbReference type="AlphaFoldDB" id="A0AAV4RGI1"/>
<protein>
    <submittedName>
        <fullName evidence="3">Uncharacterized protein</fullName>
    </submittedName>
</protein>
<dbReference type="EMBL" id="BPLQ01006012">
    <property type="protein sequence ID" value="GIY19098.1"/>
    <property type="molecule type" value="Genomic_DNA"/>
</dbReference>
<evidence type="ECO:0000313" key="4">
    <source>
        <dbReference type="Proteomes" id="UP001054837"/>
    </source>
</evidence>
<keyword evidence="1" id="KW-0175">Coiled coil</keyword>
<name>A0AAV4RGI1_9ARAC</name>
<feature type="compositionally biased region" description="Polar residues" evidence="2">
    <location>
        <begin position="21"/>
        <end position="37"/>
    </location>
</feature>
<sequence length="246" mass="29187">MDESNDKDPGFKKEFQKHNQELSNTPPEEDNIPNSPATMKEEDNTLNNIDMLNKANQHSVKESYDANYMPTYCELKTEWLEELNDSANVTPVLWSTNQYANQCDEFNNSLRCLLFFKMRNTYASLSQLFKWFRYSYKCNRKLKNKVFELRIQMQSLKKGKDQFEKQVLEKEKQIKYLEDNLENERIRGQLIEKTKDELESQLEELQSKSKKAKDIQQFEMCFYIYPPDSNGYMCCDMSFGMCISST</sequence>
<keyword evidence="4" id="KW-1185">Reference proteome</keyword>
<evidence type="ECO:0000256" key="2">
    <source>
        <dbReference type="SAM" id="MobiDB-lite"/>
    </source>
</evidence>
<feature type="region of interest" description="Disordered" evidence="2">
    <location>
        <begin position="1"/>
        <end position="41"/>
    </location>
</feature>
<accession>A0AAV4RGI1</accession>
<gene>
    <name evidence="3" type="ORF">CDAR_126831</name>
</gene>
<organism evidence="3 4">
    <name type="scientific">Caerostris darwini</name>
    <dbReference type="NCBI Taxonomy" id="1538125"/>
    <lineage>
        <taxon>Eukaryota</taxon>
        <taxon>Metazoa</taxon>
        <taxon>Ecdysozoa</taxon>
        <taxon>Arthropoda</taxon>
        <taxon>Chelicerata</taxon>
        <taxon>Arachnida</taxon>
        <taxon>Araneae</taxon>
        <taxon>Araneomorphae</taxon>
        <taxon>Entelegynae</taxon>
        <taxon>Araneoidea</taxon>
        <taxon>Araneidae</taxon>
        <taxon>Caerostris</taxon>
    </lineage>
</organism>
<dbReference type="Proteomes" id="UP001054837">
    <property type="component" value="Unassembled WGS sequence"/>
</dbReference>
<feature type="coiled-coil region" evidence="1">
    <location>
        <begin position="153"/>
        <end position="215"/>
    </location>
</feature>